<dbReference type="Pfam" id="PF20736">
    <property type="entry name" value="Glyco_hydro127M"/>
    <property type="match status" value="1"/>
</dbReference>
<comment type="caution">
    <text evidence="3">The sequence shown here is derived from an EMBL/GenBank/DDBJ whole genome shotgun (WGS) entry which is preliminary data.</text>
</comment>
<dbReference type="InterPro" id="IPR012878">
    <property type="entry name" value="Beta-AFase-like_GH127_cat"/>
</dbReference>
<accession>A0A9D0ZBX2</accession>
<organism evidence="3 4">
    <name type="scientific">Candidatus Onthenecus intestinigallinarum</name>
    <dbReference type="NCBI Taxonomy" id="2840875"/>
    <lineage>
        <taxon>Bacteria</taxon>
        <taxon>Bacillati</taxon>
        <taxon>Bacillota</taxon>
        <taxon>Clostridia</taxon>
        <taxon>Eubacteriales</taxon>
        <taxon>Candidatus Onthenecus</taxon>
    </lineage>
</organism>
<feature type="domain" description="Non-reducing end beta-L-arabinofuranosidase-like GH127 middle" evidence="2">
    <location>
        <begin position="433"/>
        <end position="522"/>
    </location>
</feature>
<proteinExistence type="predicted"/>
<dbReference type="AlphaFoldDB" id="A0A9D0ZBX2"/>
<dbReference type="EMBL" id="DVFJ01000037">
    <property type="protein sequence ID" value="HIQ72698.1"/>
    <property type="molecule type" value="Genomic_DNA"/>
</dbReference>
<evidence type="ECO:0000259" key="2">
    <source>
        <dbReference type="Pfam" id="PF20736"/>
    </source>
</evidence>
<evidence type="ECO:0000313" key="3">
    <source>
        <dbReference type="EMBL" id="HIQ72698.1"/>
    </source>
</evidence>
<protein>
    <submittedName>
        <fullName evidence="3">Glycoside hydrolase family 127 protein</fullName>
    </submittedName>
</protein>
<evidence type="ECO:0000313" key="4">
    <source>
        <dbReference type="Proteomes" id="UP000886887"/>
    </source>
</evidence>
<dbReference type="PANTHER" id="PTHR31151:SF0">
    <property type="entry name" value="PROLINE-TRNA LIGASE (DUF1680)"/>
    <property type="match status" value="1"/>
</dbReference>
<gene>
    <name evidence="3" type="ORF">IAB73_10885</name>
</gene>
<dbReference type="GO" id="GO:0016787">
    <property type="term" value="F:hydrolase activity"/>
    <property type="evidence" value="ECO:0007669"/>
    <property type="project" value="UniProtKB-KW"/>
</dbReference>
<reference evidence="3" key="2">
    <citation type="journal article" date="2021" name="PeerJ">
        <title>Extensive microbial diversity within the chicken gut microbiome revealed by metagenomics and culture.</title>
        <authorList>
            <person name="Gilroy R."/>
            <person name="Ravi A."/>
            <person name="Getino M."/>
            <person name="Pursley I."/>
            <person name="Horton D.L."/>
            <person name="Alikhan N.F."/>
            <person name="Baker D."/>
            <person name="Gharbi K."/>
            <person name="Hall N."/>
            <person name="Watson M."/>
            <person name="Adriaenssens E.M."/>
            <person name="Foster-Nyarko E."/>
            <person name="Jarju S."/>
            <person name="Secka A."/>
            <person name="Antonio M."/>
            <person name="Oren A."/>
            <person name="Chaudhuri R.R."/>
            <person name="La Ragione R."/>
            <person name="Hildebrand F."/>
            <person name="Pallen M.J."/>
        </authorList>
    </citation>
    <scope>NUCLEOTIDE SEQUENCE</scope>
    <source>
        <strain evidence="3">ChiSxjej2B14-6234</strain>
    </source>
</reference>
<keyword evidence="3" id="KW-0378">Hydrolase</keyword>
<dbReference type="InterPro" id="IPR049046">
    <property type="entry name" value="Beta-AFase-like_GH127_middle"/>
</dbReference>
<reference evidence="3" key="1">
    <citation type="submission" date="2020-10" db="EMBL/GenBank/DDBJ databases">
        <authorList>
            <person name="Gilroy R."/>
        </authorList>
    </citation>
    <scope>NUCLEOTIDE SEQUENCE</scope>
    <source>
        <strain evidence="3">ChiSxjej2B14-6234</strain>
    </source>
</reference>
<dbReference type="Pfam" id="PF07944">
    <property type="entry name" value="Beta-AFase-like_GH127_cat"/>
    <property type="match status" value="1"/>
</dbReference>
<name>A0A9D0ZBX2_9FIRM</name>
<evidence type="ECO:0000259" key="1">
    <source>
        <dbReference type="Pfam" id="PF07944"/>
    </source>
</evidence>
<dbReference type="SUPFAM" id="SSF48208">
    <property type="entry name" value="Six-hairpin glycosidases"/>
    <property type="match status" value="1"/>
</dbReference>
<dbReference type="Proteomes" id="UP000886887">
    <property type="component" value="Unassembled WGS sequence"/>
</dbReference>
<dbReference type="InterPro" id="IPR008928">
    <property type="entry name" value="6-hairpin_glycosidase_sf"/>
</dbReference>
<dbReference type="GO" id="GO:0005975">
    <property type="term" value="P:carbohydrate metabolic process"/>
    <property type="evidence" value="ECO:0007669"/>
    <property type="project" value="InterPro"/>
</dbReference>
<sequence length="774" mass="87363">MDNRTPLHVAGAEAVRPLAGTDIERKMRRNAQWLLSLNPDRIVACIRIPCGVDTRGVQPYGGWPSYHYYYVRALCNLHRAFAGLDDSIAAAARERALYTVEAMLECQRATAKTCPEGMLTPEDDALLVGRMRLETDSVYSHTHIKAVMYDIHKDMVALLLAYRQFGMEEALEGAKRMAGRVRTVMEPLTQEERERTTNSRRVEPFFSEAGGIMDAFLMLYEHTHDPRDLETAGYFRRSWFDDMFLRDDDRLAYGMEHANSESPYVEALVDQYRITGEQAALDAARGFMRANREGHELPTGSVSGRSAFPDYQSELYNYPKRVYFHIMDTKSRHNVEGGESCCAHNLNRVERKLLEISPDAVAADAWERRFVNAVLAQQNPDTGMFIYNLNLKNSAYKKWGTPEDSFWCCYGTGAETYASLTEGAFLEDAAHAYACLYMPCAYTHGPTGMRIVERTEYPNDGRIAFEFLDGGELTLCLRLPHWLQGPARITLPDGTCEEREEHGFVQLTRTWHAGDVVRLELPFALAAERMPDRLEYVSVTYGPNLLVACAPQDALFVGNQAELLASLAPNGEPCTFCVELQGAGAGHRVLRPIRLVKDETYCGYIRLSEPPRREIADALAFGCADSREAHNLHGVRMQLGAHDGHTTLQTTLTFCSERGEIEFELASHPGREMLLRLYLDGSTKMYIHPFSGHAVNPLFDLQVFAQGEWHTFGTKSMEADFEGEIYYEDFVVPVKWTGDADRLRLRLSARNFHEIPGVVEGLIDRLELYSVADA</sequence>
<dbReference type="PANTHER" id="PTHR31151">
    <property type="entry name" value="PROLINE-TRNA LIGASE (DUF1680)"/>
    <property type="match status" value="1"/>
</dbReference>
<feature type="domain" description="Non-reducing end beta-L-arabinofuranosidase-like GH127 catalytic" evidence="1">
    <location>
        <begin position="25"/>
        <end position="421"/>
    </location>
</feature>